<dbReference type="GO" id="GO:0098553">
    <property type="term" value="C:lumenal side of endoplasmic reticulum membrane"/>
    <property type="evidence" value="ECO:0007669"/>
    <property type="project" value="TreeGrafter"/>
</dbReference>
<proteinExistence type="inferred from homology"/>
<evidence type="ECO:0000256" key="4">
    <source>
        <dbReference type="ARBA" id="ARBA00022801"/>
    </source>
</evidence>
<dbReference type="EMBL" id="CP031034">
    <property type="protein sequence ID" value="QDZ18466.1"/>
    <property type="molecule type" value="Genomic_DNA"/>
</dbReference>
<evidence type="ECO:0000313" key="10">
    <source>
        <dbReference type="Proteomes" id="UP000316726"/>
    </source>
</evidence>
<evidence type="ECO:0000256" key="5">
    <source>
        <dbReference type="ARBA" id="ARBA00022824"/>
    </source>
</evidence>
<evidence type="ECO:0000256" key="8">
    <source>
        <dbReference type="SAM" id="Phobius"/>
    </source>
</evidence>
<feature type="transmembrane region" description="Helical" evidence="8">
    <location>
        <begin position="381"/>
        <end position="399"/>
    </location>
</feature>
<evidence type="ECO:0000256" key="3">
    <source>
        <dbReference type="ARBA" id="ARBA00022692"/>
    </source>
</evidence>
<dbReference type="Proteomes" id="UP000316726">
    <property type="component" value="Chromosome 1"/>
</dbReference>
<feature type="transmembrane region" description="Helical" evidence="8">
    <location>
        <begin position="321"/>
        <end position="340"/>
    </location>
</feature>
<evidence type="ECO:0000256" key="1">
    <source>
        <dbReference type="ARBA" id="ARBA00004477"/>
    </source>
</evidence>
<dbReference type="PANTHER" id="PTHR12174:SF23">
    <property type="entry name" value="MINOR HISTOCOMPATIBILITY ANTIGEN H13"/>
    <property type="match status" value="1"/>
</dbReference>
<keyword evidence="5" id="KW-0256">Endoplasmic reticulum</keyword>
<keyword evidence="6 8" id="KW-1133">Transmembrane helix</keyword>
<dbReference type="GO" id="GO:0098554">
    <property type="term" value="C:cytoplasmic side of endoplasmic reticulum membrane"/>
    <property type="evidence" value="ECO:0007669"/>
    <property type="project" value="TreeGrafter"/>
</dbReference>
<accession>A0A5B8MD45</accession>
<dbReference type="GO" id="GO:0033619">
    <property type="term" value="P:membrane protein proteolysis"/>
    <property type="evidence" value="ECO:0007669"/>
    <property type="project" value="TreeGrafter"/>
</dbReference>
<dbReference type="PANTHER" id="PTHR12174">
    <property type="entry name" value="SIGNAL PEPTIDE PEPTIDASE"/>
    <property type="match status" value="1"/>
</dbReference>
<dbReference type="Pfam" id="PF04258">
    <property type="entry name" value="Peptidase_A22B"/>
    <property type="match status" value="1"/>
</dbReference>
<dbReference type="STRING" id="1764295.A0A5B8MD45"/>
<name>A0A5B8MD45_9CHLO</name>
<feature type="transmembrane region" description="Helical" evidence="8">
    <location>
        <begin position="269"/>
        <end position="287"/>
    </location>
</feature>
<gene>
    <name evidence="9" type="ORF">A3770_01p09840</name>
</gene>
<dbReference type="InterPro" id="IPR007369">
    <property type="entry name" value="Peptidase_A22B_SPP"/>
</dbReference>
<evidence type="ECO:0000256" key="6">
    <source>
        <dbReference type="ARBA" id="ARBA00022989"/>
    </source>
</evidence>
<evidence type="ECO:0000256" key="2">
    <source>
        <dbReference type="ARBA" id="ARBA00006859"/>
    </source>
</evidence>
<dbReference type="GO" id="GO:0042500">
    <property type="term" value="F:aspartic endopeptidase activity, intramembrane cleaving"/>
    <property type="evidence" value="ECO:0007669"/>
    <property type="project" value="InterPro"/>
</dbReference>
<comment type="subcellular location">
    <subcellularLocation>
        <location evidence="1">Endoplasmic reticulum membrane</location>
        <topology evidence="1">Multi-pass membrane protein</topology>
    </subcellularLocation>
</comment>
<keyword evidence="3 8" id="KW-0812">Transmembrane</keyword>
<dbReference type="GO" id="GO:0006465">
    <property type="term" value="P:signal peptide processing"/>
    <property type="evidence" value="ECO:0007669"/>
    <property type="project" value="TreeGrafter"/>
</dbReference>
<feature type="transmembrane region" description="Helical" evidence="8">
    <location>
        <begin position="125"/>
        <end position="143"/>
    </location>
</feature>
<keyword evidence="7 8" id="KW-0472">Membrane</keyword>
<feature type="transmembrane region" description="Helical" evidence="8">
    <location>
        <begin position="352"/>
        <end position="375"/>
    </location>
</feature>
<dbReference type="InterPro" id="IPR006639">
    <property type="entry name" value="Preselin/SPP"/>
</dbReference>
<protein>
    <submittedName>
        <fullName evidence="9">Signal peptide peptidase</fullName>
    </submittedName>
</protein>
<dbReference type="AlphaFoldDB" id="A0A5B8MD45"/>
<dbReference type="OrthoDB" id="29661at2759"/>
<evidence type="ECO:0000256" key="7">
    <source>
        <dbReference type="ARBA" id="ARBA00023136"/>
    </source>
</evidence>
<organism evidence="9 10">
    <name type="scientific">Chloropicon primus</name>
    <dbReference type="NCBI Taxonomy" id="1764295"/>
    <lineage>
        <taxon>Eukaryota</taxon>
        <taxon>Viridiplantae</taxon>
        <taxon>Chlorophyta</taxon>
        <taxon>Chloropicophyceae</taxon>
        <taxon>Chloropicales</taxon>
        <taxon>Chloropicaceae</taxon>
        <taxon>Chloropicon</taxon>
    </lineage>
</organism>
<keyword evidence="10" id="KW-1185">Reference proteome</keyword>
<reference evidence="9 10" key="1">
    <citation type="submission" date="2018-07" db="EMBL/GenBank/DDBJ databases">
        <title>The complete nuclear genome of the prasinophyte Chloropicon primus (CCMP1205).</title>
        <authorList>
            <person name="Pombert J.-F."/>
            <person name="Otis C."/>
            <person name="Turmel M."/>
            <person name="Lemieux C."/>
        </authorList>
    </citation>
    <scope>NUCLEOTIDE SEQUENCE [LARGE SCALE GENOMIC DNA]</scope>
    <source>
        <strain evidence="9 10">CCMP1205</strain>
    </source>
</reference>
<sequence length="421" mass="46349">MVTTRASRAREVAREEGKRANYVSRAVCSHLVLLAVTLVPYALQNYEKLPSETKPYTFHDNCFGAGTISTQCIIDACKANLATIWTSVILIITASAAVYAGSWRSVKPSTVTEEEKPVAMSKADAMRFPLMGSVVLLGLFAAIKLLPKELLTVCLSLYFVLLGTFAITATVLPFVDPWVPGFIRRANISLGFLDKLPKVVKDFLLEADEAGDFDLSTLKITGSELICGLGSAALCYWYYMSKHWVSNNAIGISFCVQGIEMLSLGSVDVGIILLCGLFLYDIFWVFFTPVMVTVAKSFDAPIKLLFIRSLSLEDGAMKPQFSMLGLGDIVIPGIYIALLLRMDHKRGFDKSNYFGPVFVSYILGLVATLVVMNVFQHAQPALLYLVPACLGSTFLVALMKGEVRFIFNWTEVDQSAEKKEK</sequence>
<dbReference type="SMART" id="SM00730">
    <property type="entry name" value="PSN"/>
    <property type="match status" value="1"/>
</dbReference>
<comment type="similarity">
    <text evidence="2">Belongs to the peptidase A22B family.</text>
</comment>
<feature type="transmembrane region" description="Helical" evidence="8">
    <location>
        <begin position="84"/>
        <end position="104"/>
    </location>
</feature>
<feature type="transmembrane region" description="Helical" evidence="8">
    <location>
        <begin position="155"/>
        <end position="175"/>
    </location>
</feature>
<evidence type="ECO:0000313" key="9">
    <source>
        <dbReference type="EMBL" id="QDZ18466.1"/>
    </source>
</evidence>
<keyword evidence="4" id="KW-0378">Hydrolase</keyword>